<dbReference type="Gene3D" id="2.40.50.140">
    <property type="entry name" value="Nucleic acid-binding proteins"/>
    <property type="match status" value="1"/>
</dbReference>
<evidence type="ECO:0000313" key="9">
    <source>
        <dbReference type="EMBL" id="ALK01085.1"/>
    </source>
</evidence>
<comment type="function">
    <text evidence="1 6">One of the essential components for the initiation of protein synthesis. Stabilizes the binding of IF-2 and IF-3 on the 30S subunit to which N-formylmethionyl-tRNA(fMet) subsequently binds. Helps modulate mRNA selection, yielding the 30S pre-initiation complex (PIC). Upon addition of the 50S ribosomal subunit IF-1, IF-2 and IF-3 are released leaving the mature 70S translation initiation complex.</text>
</comment>
<dbReference type="EMBL" id="KP099649">
    <property type="protein sequence ID" value="AJE71504.1"/>
    <property type="molecule type" value="Genomic_DNA"/>
</dbReference>
<keyword evidence="5 6" id="KW-0648">Protein biosynthesis</keyword>
<reference evidence="10" key="3">
    <citation type="journal article" date="2016" name="Plant Syst. Evol.">
        <title>Resolving phylogenetic relationships and species delimitations in closely related gymnosperms using high-throughput NGS, Sanger sequencing and morphology.</title>
        <authorList>
            <person name="Hou C."/>
            <person name="Niklas W."/>
            <person name="Strijk J.S."/>
            <person name="Catarina R."/>
        </authorList>
    </citation>
    <scope>NUCLEOTIDE SEQUENCE</scope>
</reference>
<keyword evidence="6" id="KW-0699">rRNA-binding</keyword>
<evidence type="ECO:0000256" key="6">
    <source>
        <dbReference type="HAMAP-Rule" id="MF_00075"/>
    </source>
</evidence>
<accession>A0A0B5EKG5</accession>
<dbReference type="PANTHER" id="PTHR33370:SF1">
    <property type="entry name" value="TRANSLATION INITIATION FACTOR IF-1, CHLOROPLASTIC"/>
    <property type="match status" value="1"/>
</dbReference>
<dbReference type="EMBL" id="KR476377">
    <property type="protein sequence ID" value="ALK01085.1"/>
    <property type="molecule type" value="Genomic_DNA"/>
</dbReference>
<dbReference type="HAMAP" id="MF_00075">
    <property type="entry name" value="IF_1"/>
    <property type="match status" value="1"/>
</dbReference>
<dbReference type="InterPro" id="IPR004368">
    <property type="entry name" value="TIF_IF1"/>
</dbReference>
<dbReference type="NCBIfam" id="TIGR00008">
    <property type="entry name" value="infA"/>
    <property type="match status" value="1"/>
</dbReference>
<evidence type="ECO:0000256" key="3">
    <source>
        <dbReference type="ARBA" id="ARBA00011599"/>
    </source>
</evidence>
<dbReference type="GO" id="GO:0043022">
    <property type="term" value="F:ribosome binding"/>
    <property type="evidence" value="ECO:0007669"/>
    <property type="project" value="UniProtKB-UniRule"/>
</dbReference>
<comment type="subunit">
    <text evidence="3 6">Component of the 30S ribosomal translation pre-initiation complex which assembles on the 30S ribosome in the order IF-2 and IF-3, IF-1 and N-formylmethionyl-tRNA(fMet); mRNA recruitment can occur at any time during PIC assembly.</text>
</comment>
<dbReference type="EMBL" id="KX385188">
    <property type="protein sequence ID" value="ANZ53542.1"/>
    <property type="molecule type" value="Genomic_DNA"/>
</dbReference>
<keyword evidence="6" id="KW-0694">RNA-binding</keyword>
<evidence type="ECO:0000256" key="2">
    <source>
        <dbReference type="ARBA" id="ARBA00010939"/>
    </source>
</evidence>
<feature type="domain" description="S1-like" evidence="7">
    <location>
        <begin position="1"/>
        <end position="72"/>
    </location>
</feature>
<comment type="subcellular location">
    <subcellularLocation>
        <location evidence="6">Cytoplasm</location>
    </subcellularLocation>
</comment>
<dbReference type="GeneID" id="22975696"/>
<dbReference type="GO" id="GO:0019843">
    <property type="term" value="F:rRNA binding"/>
    <property type="evidence" value="ECO:0007669"/>
    <property type="project" value="UniProtKB-UniRule"/>
</dbReference>
<evidence type="ECO:0000256" key="5">
    <source>
        <dbReference type="ARBA" id="ARBA00022917"/>
    </source>
</evidence>
<dbReference type="SUPFAM" id="SSF50249">
    <property type="entry name" value="Nucleic acid-binding proteins"/>
    <property type="match status" value="1"/>
</dbReference>
<sequence length="76" mass="8755">MEKKDMVEIEGIVTRTHPAGFFRVLLDNQETILASISGNIRQKSIRILVGDRVKVELHICDLTRGRIIHRFRKAKS</sequence>
<organism evidence="8">
    <name type="scientific">Gnetum gnemon</name>
    <name type="common">Spanish joint-fir</name>
    <name type="synonym">Gnetum acutatum</name>
    <dbReference type="NCBI Taxonomy" id="3382"/>
    <lineage>
        <taxon>Eukaryota</taxon>
        <taxon>Viridiplantae</taxon>
        <taxon>Streptophyta</taxon>
        <taxon>Embryophyta</taxon>
        <taxon>Tracheophyta</taxon>
        <taxon>Spermatophyta</taxon>
        <taxon>Gnetopsida</taxon>
        <taxon>Gnetidae</taxon>
        <taxon>Gnetales</taxon>
        <taxon>Gnetaceae</taxon>
        <taxon>Gnetum</taxon>
    </lineage>
</organism>
<comment type="similarity">
    <text evidence="2 6">Belongs to the IF-1 family.</text>
</comment>
<evidence type="ECO:0000259" key="7">
    <source>
        <dbReference type="PROSITE" id="PS50832"/>
    </source>
</evidence>
<evidence type="ECO:0000256" key="1">
    <source>
        <dbReference type="ARBA" id="ARBA00003935"/>
    </source>
</evidence>
<dbReference type="GO" id="GO:0003743">
    <property type="term" value="F:translation initiation factor activity"/>
    <property type="evidence" value="ECO:0007669"/>
    <property type="project" value="UniProtKB-UniRule"/>
</dbReference>
<dbReference type="Pfam" id="PF01176">
    <property type="entry name" value="eIF-1a"/>
    <property type="match status" value="1"/>
</dbReference>
<geneLocation type="plastid" evidence="8"/>
<keyword evidence="6" id="KW-0963">Cytoplasm</keyword>
<dbReference type="RefSeq" id="YP_009117877.1">
    <property type="nucleotide sequence ID" value="NC_026301.1"/>
</dbReference>
<reference evidence="9" key="1">
    <citation type="submission" date="2015-05" db="EMBL/GenBank/DDBJ databases">
        <title>Five gymnosperm plastomes reveal rampant rearrangements in Cupressophytes and the retention of ndh pseudogenes in Abies sibirica and Pinus sylvestris.</title>
        <authorList>
            <person name="Wu Z."/>
            <person name="Arvestad L."/>
            <person name="Thompson S.L."/>
        </authorList>
    </citation>
    <scope>NUCLEOTIDE SEQUENCE</scope>
</reference>
<name>A0A0B5EKG5_GNEGN</name>
<dbReference type="AlphaFoldDB" id="A0A0B5EKG5"/>
<keyword evidence="8" id="KW-0934">Plastid</keyword>
<dbReference type="PROSITE" id="PS50832">
    <property type="entry name" value="S1_IF1_TYPE"/>
    <property type="match status" value="1"/>
</dbReference>
<proteinExistence type="inferred from homology"/>
<dbReference type="InterPro" id="IPR012340">
    <property type="entry name" value="NA-bd_OB-fold"/>
</dbReference>
<evidence type="ECO:0000313" key="10">
    <source>
        <dbReference type="EMBL" id="ANZ53542.1"/>
    </source>
</evidence>
<reference evidence="8" key="2">
    <citation type="journal article" date="2016" name="New Phytol.">
        <title>Evolutionary dynamics of the plastid inverted repeat: the effects of expansion, contraction, and loss on substitution rates.</title>
        <authorList>
            <person name="Zhu A."/>
            <person name="Guo W."/>
            <person name="Gupta S."/>
            <person name="Fan W."/>
            <person name="Mower J.P."/>
        </authorList>
    </citation>
    <scope>NUCLEOTIDE SEQUENCE</scope>
</reference>
<gene>
    <name evidence="6 8" type="primary">infA</name>
</gene>
<evidence type="ECO:0000313" key="8">
    <source>
        <dbReference type="EMBL" id="AJE71504.1"/>
    </source>
</evidence>
<dbReference type="InterPro" id="IPR006196">
    <property type="entry name" value="RNA-binding_domain_S1_IF1"/>
</dbReference>
<protein>
    <recommendedName>
        <fullName evidence="6">Translation initiation factor IF-1</fullName>
    </recommendedName>
</protein>
<dbReference type="PANTHER" id="PTHR33370">
    <property type="entry name" value="TRANSLATION INITIATION FACTOR IF-1, CHLOROPLASTIC"/>
    <property type="match status" value="1"/>
</dbReference>
<keyword evidence="4 6" id="KW-0396">Initiation factor</keyword>
<dbReference type="GO" id="GO:0005829">
    <property type="term" value="C:cytosol"/>
    <property type="evidence" value="ECO:0007669"/>
    <property type="project" value="TreeGrafter"/>
</dbReference>
<keyword evidence="9" id="KW-0150">Chloroplast</keyword>
<evidence type="ECO:0000256" key="4">
    <source>
        <dbReference type="ARBA" id="ARBA00022540"/>
    </source>
</evidence>